<dbReference type="InterPro" id="IPR052229">
    <property type="entry name" value="Collagen-VI/PIF"/>
</dbReference>
<dbReference type="SUPFAM" id="SSF53300">
    <property type="entry name" value="vWA-like"/>
    <property type="match status" value="4"/>
</dbReference>
<comment type="caution">
    <text evidence="4">The sequence shown here is derived from an EMBL/GenBank/DDBJ whole genome shotgun (WGS) entry which is preliminary data.</text>
</comment>
<evidence type="ECO:0000256" key="2">
    <source>
        <dbReference type="SAM" id="MobiDB-lite"/>
    </source>
</evidence>
<feature type="domain" description="VWFA" evidence="3">
    <location>
        <begin position="861"/>
        <end position="1045"/>
    </location>
</feature>
<dbReference type="Pfam" id="PF00092">
    <property type="entry name" value="VWA"/>
    <property type="match status" value="3"/>
</dbReference>
<sequence>AAAFASSHVPDVKWKEDLADSQSAEYKNLAKLLENRINKAIEEGRKKRKRRAFTSFMNAVARKSKRENEPVRRKPKVIVNKIEQNPEGGVNVYITMIFPDGLKDSKELEDVVNAMKEGGVNTNIYGDPLAQCEGQPKGPPGQESAGGGTTTPYLVSCKSDGVSTICFTVHPDGYPITPPGGGPPTPWPMPEGVTCDVGSRQVATIFLIDVAHPTVGTLEEKLANITDVLKLLPHSVHLPTDGTPWPDGVTFQIATFVGDKAKSLGEPCADSNCWERVIAQLTPANVNPNNLPGHSLNTGMEFVLRNIAPVVPPNQARSLVLILDSIDSTKDGQVAALADALKHQHYFVISALQIGEADSVKARLQNAVSDGTHYYVIPSFPWITNPTVVQQIDHWICDARLPTPQPTAPTSPTPPGLITTETPPTEFPISPRPEDIRAHACSLDVLFLVDESQSMLDYGYHISMDMVRQLTDHYYENHNASRFALVTFNSALVFSTHRFMPKTTFAESLNNIREVTGATYFELGFDAARTIIKGASSRHSRDEVRTVIVFMSDGANGNGTVEKVVGIAKDLRTTYQTQIIAIGLNATQDGQRLTKEVIGFGTIDSAVQSSYFNMKSIEERPEGPIESVTYARRAVHCKGEDVCGVDLTFVIEVSESELAENVDVQKAAVASTIHHFRQSFGPFKARVSLVFFSAPQGLQLSEYGRSGVLYSQLDDAAVAINATMKRHFILGGASDVKLAMETTRKLLEENDSGNDQMVIFMARGEYQDGLAINCCDDPTSAAAAVRAKATMQGVVIGGFPNKPLLDKFTASNSIDGNALVSVNDAGKRIAAELIPIIEEKERNAQCSVVPSFVLPCQEIVDLVIAMHASTPDSFNTTKYFVSRELLPDLFGGRFSTLPQSEHPLNIALIVYSTLGATTVVRFADVLSQEQLAHKVEALQFTGAGKSRSSQAFDETKRVLQRARKGSSTVLLMISDDIDTNDIQKAADYKKSQLTELSYTFGVFVTRDRAQRDQVRKLVDHGILLSTIDQLNLKARRSVRNYANQIARAVCKYVGPEI</sequence>
<feature type="non-terminal residue" evidence="4">
    <location>
        <position position="1"/>
    </location>
</feature>
<accession>A0AAV5WMD5</accession>
<dbReference type="EMBL" id="BTSY01000006">
    <property type="protein sequence ID" value="GMT31765.1"/>
    <property type="molecule type" value="Genomic_DNA"/>
</dbReference>
<protein>
    <recommendedName>
        <fullName evidence="3">VWFA domain-containing protein</fullName>
    </recommendedName>
</protein>
<dbReference type="PROSITE" id="PS50234">
    <property type="entry name" value="VWFA"/>
    <property type="match status" value="3"/>
</dbReference>
<feature type="domain" description="VWFA" evidence="3">
    <location>
        <begin position="444"/>
        <end position="635"/>
    </location>
</feature>
<keyword evidence="5" id="KW-1185">Reference proteome</keyword>
<proteinExistence type="predicted"/>
<name>A0AAV5WMD5_9BILA</name>
<evidence type="ECO:0000313" key="4">
    <source>
        <dbReference type="EMBL" id="GMT31765.1"/>
    </source>
</evidence>
<dbReference type="SMART" id="SM00327">
    <property type="entry name" value="VWA"/>
    <property type="match status" value="3"/>
</dbReference>
<dbReference type="AlphaFoldDB" id="A0AAV5WMD5"/>
<reference evidence="4" key="1">
    <citation type="submission" date="2023-10" db="EMBL/GenBank/DDBJ databases">
        <title>Genome assembly of Pristionchus species.</title>
        <authorList>
            <person name="Yoshida K."/>
            <person name="Sommer R.J."/>
        </authorList>
    </citation>
    <scope>NUCLEOTIDE SEQUENCE</scope>
    <source>
        <strain evidence="4">RS5133</strain>
    </source>
</reference>
<feature type="non-terminal residue" evidence="4">
    <location>
        <position position="1057"/>
    </location>
</feature>
<feature type="region of interest" description="Disordered" evidence="2">
    <location>
        <begin position="129"/>
        <end position="149"/>
    </location>
</feature>
<feature type="coiled-coil region" evidence="1">
    <location>
        <begin position="23"/>
        <end position="50"/>
    </location>
</feature>
<evidence type="ECO:0000256" key="1">
    <source>
        <dbReference type="SAM" id="Coils"/>
    </source>
</evidence>
<keyword evidence="1" id="KW-0175">Coiled coil</keyword>
<evidence type="ECO:0000259" key="3">
    <source>
        <dbReference type="PROSITE" id="PS50234"/>
    </source>
</evidence>
<dbReference type="InterPro" id="IPR002035">
    <property type="entry name" value="VWF_A"/>
</dbReference>
<dbReference type="PANTHER" id="PTHR22588:SF3">
    <property type="entry name" value="VWFA DOMAIN-CONTAINING PROTEIN"/>
    <property type="match status" value="1"/>
</dbReference>
<gene>
    <name evidence="4" type="ORF">PFISCL1PPCAC_23062</name>
</gene>
<evidence type="ECO:0000313" key="5">
    <source>
        <dbReference type="Proteomes" id="UP001432322"/>
    </source>
</evidence>
<dbReference type="Proteomes" id="UP001432322">
    <property type="component" value="Unassembled WGS sequence"/>
</dbReference>
<feature type="domain" description="VWFA" evidence="3">
    <location>
        <begin position="646"/>
        <end position="837"/>
    </location>
</feature>
<organism evidence="4 5">
    <name type="scientific">Pristionchus fissidentatus</name>
    <dbReference type="NCBI Taxonomy" id="1538716"/>
    <lineage>
        <taxon>Eukaryota</taxon>
        <taxon>Metazoa</taxon>
        <taxon>Ecdysozoa</taxon>
        <taxon>Nematoda</taxon>
        <taxon>Chromadorea</taxon>
        <taxon>Rhabditida</taxon>
        <taxon>Rhabditina</taxon>
        <taxon>Diplogasteromorpha</taxon>
        <taxon>Diplogasteroidea</taxon>
        <taxon>Neodiplogasteridae</taxon>
        <taxon>Pristionchus</taxon>
    </lineage>
</organism>
<dbReference type="PANTHER" id="PTHR22588">
    <property type="entry name" value="VWFA DOMAIN-CONTAINING PROTEIN"/>
    <property type="match status" value="1"/>
</dbReference>
<dbReference type="CDD" id="cd00198">
    <property type="entry name" value="vWFA"/>
    <property type="match status" value="1"/>
</dbReference>
<dbReference type="InterPro" id="IPR036465">
    <property type="entry name" value="vWFA_dom_sf"/>
</dbReference>
<dbReference type="Gene3D" id="3.40.50.410">
    <property type="entry name" value="von Willebrand factor, type A domain"/>
    <property type="match status" value="3"/>
</dbReference>